<proteinExistence type="predicted"/>
<dbReference type="GO" id="GO:0005524">
    <property type="term" value="F:ATP binding"/>
    <property type="evidence" value="ECO:0007669"/>
    <property type="project" value="UniProtKB-KW"/>
</dbReference>
<gene>
    <name evidence="4" type="ORF">F9K24_06560</name>
</gene>
<dbReference type="SUPFAM" id="SSF52540">
    <property type="entry name" value="P-loop containing nucleoside triphosphate hydrolases"/>
    <property type="match status" value="1"/>
</dbReference>
<evidence type="ECO:0000259" key="3">
    <source>
        <dbReference type="PROSITE" id="PS50893"/>
    </source>
</evidence>
<feature type="domain" description="ABC transporter" evidence="3">
    <location>
        <begin position="10"/>
        <end position="249"/>
    </location>
</feature>
<dbReference type="Proteomes" id="UP000460298">
    <property type="component" value="Unassembled WGS sequence"/>
</dbReference>
<protein>
    <submittedName>
        <fullName evidence="4">ATP-binding cassette domain-containing protein</fullName>
    </submittedName>
</protein>
<dbReference type="GO" id="GO:0016887">
    <property type="term" value="F:ATP hydrolysis activity"/>
    <property type="evidence" value="ECO:0007669"/>
    <property type="project" value="InterPro"/>
</dbReference>
<dbReference type="InterPro" id="IPR003593">
    <property type="entry name" value="AAA+_ATPase"/>
</dbReference>
<dbReference type="InterPro" id="IPR003439">
    <property type="entry name" value="ABC_transporter-like_ATP-bd"/>
</dbReference>
<dbReference type="EMBL" id="WBUI01000005">
    <property type="protein sequence ID" value="KAB2933506.1"/>
    <property type="molecule type" value="Genomic_DNA"/>
</dbReference>
<dbReference type="GO" id="GO:0022857">
    <property type="term" value="F:transmembrane transporter activity"/>
    <property type="evidence" value="ECO:0007669"/>
    <property type="project" value="TreeGrafter"/>
</dbReference>
<keyword evidence="2 4" id="KW-0067">ATP-binding</keyword>
<name>A0A833M2E8_9LEPT</name>
<accession>A0A833M2E8</accession>
<keyword evidence="1" id="KW-0547">Nucleotide-binding</keyword>
<evidence type="ECO:0000256" key="1">
    <source>
        <dbReference type="ARBA" id="ARBA00022741"/>
    </source>
</evidence>
<dbReference type="Pfam" id="PF00005">
    <property type="entry name" value="ABC_tran"/>
    <property type="match status" value="1"/>
</dbReference>
<evidence type="ECO:0000313" key="5">
    <source>
        <dbReference type="Proteomes" id="UP000460298"/>
    </source>
</evidence>
<dbReference type="InterPro" id="IPR027417">
    <property type="entry name" value="P-loop_NTPase"/>
</dbReference>
<dbReference type="PANTHER" id="PTHR24220:SF611">
    <property type="entry name" value="ATP-BINDING COMPONENT OF ABC TRANSPORTER-RELATED"/>
    <property type="match status" value="1"/>
</dbReference>
<dbReference type="SMART" id="SM00382">
    <property type="entry name" value="AAA"/>
    <property type="match status" value="1"/>
</dbReference>
<reference evidence="4 5" key="1">
    <citation type="submission" date="2019-10" db="EMBL/GenBank/DDBJ databases">
        <title>Extracellular Electron Transfer in a Candidatus Methanoperedens spp. Enrichment Culture.</title>
        <authorList>
            <person name="Berger S."/>
            <person name="Rangel Shaw D."/>
            <person name="Berben T."/>
            <person name="In 'T Zandt M."/>
            <person name="Frank J."/>
            <person name="Reimann J."/>
            <person name="Jetten M.S.M."/>
            <person name="Welte C.U."/>
        </authorList>
    </citation>
    <scope>NUCLEOTIDE SEQUENCE [LARGE SCALE GENOMIC DNA]</scope>
    <source>
        <strain evidence="4">SB12</strain>
    </source>
</reference>
<evidence type="ECO:0000256" key="2">
    <source>
        <dbReference type="ARBA" id="ARBA00022840"/>
    </source>
</evidence>
<comment type="caution">
    <text evidence="4">The sequence shown here is derived from an EMBL/GenBank/DDBJ whole genome shotgun (WGS) entry which is preliminary data.</text>
</comment>
<dbReference type="Gene3D" id="3.40.50.300">
    <property type="entry name" value="P-loop containing nucleotide triphosphate hydrolases"/>
    <property type="match status" value="1"/>
</dbReference>
<dbReference type="GO" id="GO:0005886">
    <property type="term" value="C:plasma membrane"/>
    <property type="evidence" value="ECO:0007669"/>
    <property type="project" value="TreeGrafter"/>
</dbReference>
<dbReference type="InterPro" id="IPR015854">
    <property type="entry name" value="ABC_transpr_LolD-like"/>
</dbReference>
<dbReference type="PANTHER" id="PTHR24220">
    <property type="entry name" value="IMPORT ATP-BINDING PROTEIN"/>
    <property type="match status" value="1"/>
</dbReference>
<dbReference type="PROSITE" id="PS50893">
    <property type="entry name" value="ABC_TRANSPORTER_2"/>
    <property type="match status" value="1"/>
</dbReference>
<evidence type="ECO:0000313" key="4">
    <source>
        <dbReference type="EMBL" id="KAB2933506.1"/>
    </source>
</evidence>
<dbReference type="AlphaFoldDB" id="A0A833M2E8"/>
<sequence length="249" mass="27744">MKKLRKRSIVAIRELEFRYANGEYSLRIPELTIAEGEKLFLYGPSGSGKSTLLSLIAGILIPQHGTINVLDRDLKTMSSKERDRFRGEHLSIIFQEFNLLPFLSVRDNVRLPLDLFPSRMGPATKISQTPDAHIVAKSDDAKGVLCDLMLQRLGLSDIAHRKASDISRGQAQRAAAARALIGRPNLILADEPTSSLDTDATESFLATLFKQMQQSRAALIFVSHDRSLKKRFDRAVDLTSLISSQTRNV</sequence>
<organism evidence="4 5">
    <name type="scientific">Leptonema illini</name>
    <dbReference type="NCBI Taxonomy" id="183"/>
    <lineage>
        <taxon>Bacteria</taxon>
        <taxon>Pseudomonadati</taxon>
        <taxon>Spirochaetota</taxon>
        <taxon>Spirochaetia</taxon>
        <taxon>Leptospirales</taxon>
        <taxon>Leptospiraceae</taxon>
        <taxon>Leptonema</taxon>
    </lineage>
</organism>